<evidence type="ECO:0000256" key="1">
    <source>
        <dbReference type="ARBA" id="ARBA00022490"/>
    </source>
</evidence>
<evidence type="ECO:0000259" key="12">
    <source>
        <dbReference type="Pfam" id="PF05430"/>
    </source>
</evidence>
<evidence type="ECO:0000256" key="7">
    <source>
        <dbReference type="ARBA" id="ARBA00022827"/>
    </source>
</evidence>
<dbReference type="NCBIfam" id="TIGR03197">
    <property type="entry name" value="MnmC_Cterm"/>
    <property type="match status" value="1"/>
</dbReference>
<dbReference type="NCBIfam" id="NF033855">
    <property type="entry name" value="tRNA_MNMC2"/>
    <property type="match status" value="1"/>
</dbReference>
<dbReference type="InterPro" id="IPR023032">
    <property type="entry name" value="tRNA_MAMT_biosynth_bifunc_MnmC"/>
</dbReference>
<dbReference type="RefSeq" id="WP_086433970.1">
    <property type="nucleotide sequence ID" value="NZ_FXWH01000001.1"/>
</dbReference>
<evidence type="ECO:0000256" key="2">
    <source>
        <dbReference type="ARBA" id="ARBA00022603"/>
    </source>
</evidence>
<dbReference type="Proteomes" id="UP000194450">
    <property type="component" value="Unassembled WGS sequence"/>
</dbReference>
<dbReference type="Gene3D" id="3.40.50.150">
    <property type="entry name" value="Vaccinia Virus protein VP39"/>
    <property type="match status" value="1"/>
</dbReference>
<dbReference type="GO" id="GO:0004808">
    <property type="term" value="F:tRNA (5-methylaminomethyl-2-thiouridylate)(34)-methyltransferase activity"/>
    <property type="evidence" value="ECO:0007669"/>
    <property type="project" value="UniProtKB-EC"/>
</dbReference>
<comment type="cofactor">
    <cofactor evidence="10">
        <name>FAD</name>
        <dbReference type="ChEBI" id="CHEBI:57692"/>
    </cofactor>
</comment>
<keyword evidence="6 10" id="KW-0819">tRNA processing</keyword>
<evidence type="ECO:0000256" key="9">
    <source>
        <dbReference type="ARBA" id="ARBA00023268"/>
    </source>
</evidence>
<dbReference type="InterPro" id="IPR006076">
    <property type="entry name" value="FAD-dep_OxRdtase"/>
</dbReference>
<evidence type="ECO:0000313" key="14">
    <source>
        <dbReference type="Proteomes" id="UP000194450"/>
    </source>
</evidence>
<dbReference type="InterPro" id="IPR047785">
    <property type="entry name" value="tRNA_MNMC2"/>
</dbReference>
<accession>A0A1Y6EKT0</accession>
<evidence type="ECO:0000256" key="3">
    <source>
        <dbReference type="ARBA" id="ARBA00022630"/>
    </source>
</evidence>
<dbReference type="GO" id="GO:0016645">
    <property type="term" value="F:oxidoreductase activity, acting on the CH-NH group of donors"/>
    <property type="evidence" value="ECO:0007669"/>
    <property type="project" value="InterPro"/>
</dbReference>
<dbReference type="PANTHER" id="PTHR13847">
    <property type="entry name" value="SARCOSINE DEHYDROGENASE-RELATED"/>
    <property type="match status" value="1"/>
</dbReference>
<dbReference type="Gene3D" id="3.30.9.10">
    <property type="entry name" value="D-Amino Acid Oxidase, subunit A, domain 2"/>
    <property type="match status" value="1"/>
</dbReference>
<keyword evidence="2 10" id="KW-0489">Methyltransferase</keyword>
<dbReference type="InterPro" id="IPR008471">
    <property type="entry name" value="MnmC-like_methylTransf"/>
</dbReference>
<evidence type="ECO:0000313" key="13">
    <source>
        <dbReference type="EMBL" id="SMQ63197.1"/>
    </source>
</evidence>
<keyword evidence="14" id="KW-1185">Reference proteome</keyword>
<dbReference type="GO" id="GO:0032259">
    <property type="term" value="P:methylation"/>
    <property type="evidence" value="ECO:0007669"/>
    <property type="project" value="UniProtKB-KW"/>
</dbReference>
<evidence type="ECO:0000256" key="8">
    <source>
        <dbReference type="ARBA" id="ARBA00023002"/>
    </source>
</evidence>
<dbReference type="Gene3D" id="3.50.50.60">
    <property type="entry name" value="FAD/NAD(P)-binding domain"/>
    <property type="match status" value="1"/>
</dbReference>
<dbReference type="InterPro" id="IPR017610">
    <property type="entry name" value="tRNA_S-uridine_synth_MnmC_C"/>
</dbReference>
<comment type="similarity">
    <text evidence="10">In the N-terminal section; belongs to the methyltransferase superfamily. tRNA (mnm(5)s(2)U34)-methyltransferase family.</text>
</comment>
<organism evidence="13 14">
    <name type="scientific">Pseudidiomarina planktonica</name>
    <dbReference type="NCBI Taxonomy" id="1323738"/>
    <lineage>
        <taxon>Bacteria</taxon>
        <taxon>Pseudomonadati</taxon>
        <taxon>Pseudomonadota</taxon>
        <taxon>Gammaproteobacteria</taxon>
        <taxon>Alteromonadales</taxon>
        <taxon>Idiomarinaceae</taxon>
        <taxon>Pseudidiomarina</taxon>
    </lineage>
</organism>
<dbReference type="GO" id="GO:0050660">
    <property type="term" value="F:flavin adenine dinucleotide binding"/>
    <property type="evidence" value="ECO:0007669"/>
    <property type="project" value="UniProtKB-UniRule"/>
</dbReference>
<comment type="function">
    <text evidence="10">Catalyzes the last two steps in the biosynthesis of 5-methylaminomethyl-2-thiouridine (mnm(5)s(2)U) at the wobble position (U34) in tRNA. Catalyzes the FAD-dependent demodification of cmnm(5)s(2)U34 to nm(5)s(2)U34, followed by the transfer of a methyl group from S-adenosyl-L-methionine to nm(5)s(2)U34, to form mnm(5)s(2)U34.</text>
</comment>
<dbReference type="AlphaFoldDB" id="A0A1Y6EKT0"/>
<comment type="catalytic activity">
    <reaction evidence="10">
        <text>5-aminomethyl-2-thiouridine(34) in tRNA + S-adenosyl-L-methionine = 5-methylaminomethyl-2-thiouridine(34) in tRNA + S-adenosyl-L-homocysteine + H(+)</text>
        <dbReference type="Rhea" id="RHEA:19569"/>
        <dbReference type="Rhea" id="RHEA-COMP:10195"/>
        <dbReference type="Rhea" id="RHEA-COMP:10197"/>
        <dbReference type="ChEBI" id="CHEBI:15378"/>
        <dbReference type="ChEBI" id="CHEBI:57856"/>
        <dbReference type="ChEBI" id="CHEBI:59789"/>
        <dbReference type="ChEBI" id="CHEBI:74454"/>
        <dbReference type="ChEBI" id="CHEBI:74455"/>
        <dbReference type="EC" id="2.1.1.61"/>
    </reaction>
</comment>
<evidence type="ECO:0000259" key="11">
    <source>
        <dbReference type="Pfam" id="PF01266"/>
    </source>
</evidence>
<reference evidence="14" key="1">
    <citation type="submission" date="2017-04" db="EMBL/GenBank/DDBJ databases">
        <authorList>
            <person name="Varghese N."/>
            <person name="Submissions S."/>
        </authorList>
    </citation>
    <scope>NUCLEOTIDE SEQUENCE [LARGE SCALE GENOMIC DNA]</scope>
</reference>
<evidence type="ECO:0000256" key="10">
    <source>
        <dbReference type="HAMAP-Rule" id="MF_01102"/>
    </source>
</evidence>
<feature type="region of interest" description="FAD-dependent cmnm(5)s(2)U34 oxidoreductase" evidence="10">
    <location>
        <begin position="262"/>
        <end position="617"/>
    </location>
</feature>
<dbReference type="GO" id="GO:0002098">
    <property type="term" value="P:tRNA wobble uridine modification"/>
    <property type="evidence" value="ECO:0007669"/>
    <property type="project" value="TreeGrafter"/>
</dbReference>
<comment type="subcellular location">
    <subcellularLocation>
        <location evidence="10">Cytoplasm</location>
    </subcellularLocation>
</comment>
<gene>
    <name evidence="10" type="primary">mnmC</name>
    <name evidence="13" type="ORF">SAMN06297229_0819</name>
</gene>
<dbReference type="SUPFAM" id="SSF54373">
    <property type="entry name" value="FAD-linked reductases, C-terminal domain"/>
    <property type="match status" value="1"/>
</dbReference>
<keyword evidence="8 10" id="KW-0560">Oxidoreductase</keyword>
<evidence type="ECO:0000256" key="5">
    <source>
        <dbReference type="ARBA" id="ARBA00022691"/>
    </source>
</evidence>
<dbReference type="OrthoDB" id="9786494at2"/>
<dbReference type="Pfam" id="PF05430">
    <property type="entry name" value="Methyltransf_30"/>
    <property type="match status" value="1"/>
</dbReference>
<dbReference type="EC" id="2.1.1.61" evidence="10"/>
<keyword evidence="1 10" id="KW-0963">Cytoplasm</keyword>
<keyword evidence="9 10" id="KW-0511">Multifunctional enzyme</keyword>
<name>A0A1Y6EKT0_9GAMM</name>
<feature type="domain" description="MnmC-like methyltransferase" evidence="12">
    <location>
        <begin position="111"/>
        <end position="242"/>
    </location>
</feature>
<feature type="region of interest" description="tRNA (mnm(5)s(2)U34)-methyltransferase" evidence="10">
    <location>
        <begin position="1"/>
        <end position="244"/>
    </location>
</feature>
<protein>
    <recommendedName>
        <fullName evidence="10">tRNA 5-methylaminomethyl-2-thiouridine biosynthesis bifunctional protein MnmC</fullName>
        <shortName evidence="10">tRNA mnm(5)s(2)U biosynthesis bifunctional protein</shortName>
    </recommendedName>
    <domain>
        <recommendedName>
            <fullName evidence="10">tRNA (mnm(5)s(2)U34)-methyltransferase</fullName>
            <ecNumber evidence="10">2.1.1.61</ecNumber>
        </recommendedName>
    </domain>
    <domain>
        <recommendedName>
            <fullName evidence="10">FAD-dependent cmnm(5)s(2)U34 oxidoreductase</fullName>
            <ecNumber evidence="10">1.5.-.-</ecNumber>
        </recommendedName>
    </domain>
</protein>
<keyword evidence="5 10" id="KW-0949">S-adenosyl-L-methionine</keyword>
<dbReference type="InterPro" id="IPR029063">
    <property type="entry name" value="SAM-dependent_MTases_sf"/>
</dbReference>
<feature type="domain" description="FAD dependent oxidoreductase" evidence="11">
    <location>
        <begin position="260"/>
        <end position="589"/>
    </location>
</feature>
<dbReference type="NCBIfam" id="NF002481">
    <property type="entry name" value="PRK01747.1-2"/>
    <property type="match status" value="1"/>
</dbReference>
<keyword evidence="4 10" id="KW-0808">Transferase</keyword>
<evidence type="ECO:0000256" key="6">
    <source>
        <dbReference type="ARBA" id="ARBA00022694"/>
    </source>
</evidence>
<keyword evidence="7 10" id="KW-0274">FAD</keyword>
<keyword evidence="3 10" id="KW-0285">Flavoprotein</keyword>
<evidence type="ECO:0000256" key="4">
    <source>
        <dbReference type="ARBA" id="ARBA00022679"/>
    </source>
</evidence>
<proteinExistence type="inferred from homology"/>
<dbReference type="SUPFAM" id="SSF51905">
    <property type="entry name" value="FAD/NAD(P)-binding domain"/>
    <property type="match status" value="1"/>
</dbReference>
<dbReference type="InterPro" id="IPR036188">
    <property type="entry name" value="FAD/NAD-bd_sf"/>
</dbReference>
<comment type="similarity">
    <text evidence="10">In the C-terminal section; belongs to the DAO family.</text>
</comment>
<dbReference type="Pfam" id="PF01266">
    <property type="entry name" value="DAO"/>
    <property type="match status" value="1"/>
</dbReference>
<dbReference type="EC" id="1.5.-.-" evidence="10"/>
<sequence length="617" mass="67655">MTATTPADVYYSETGVPVSQHFDDIYFNPEAGLAESRYVFLTQNGLPGRWQSHLHADFRVAESGFGTGLNFLSTWQSMVENADRAMHLHFISFEKHPLSLTDLRRSLANFPELASYAEQLLSLYPPAESGCHRLLLESITANQRHRITLDLWLGDIVDTLPDWLPGAENTIDAWFLDGFTPDKNPRMWQPELFQAMAVSARSGCTFATFTAAGAVKRGLQAANCKVYKHKGFGVKREMLYGQVQPAEATAERKVLTESPVIIGGGIAATLTARALAQRGVTSIIVSEGIADAASGNHQAACYPLLQAERSPTSEFYVSAFTFAQRLYRSQFSAITHWHGVSQIAVNPEREKRYRKVADNLYSKELVQNLSSQLEPDTVTATTLAAGGLHYPTGGWLQPQSLVQQCLHDAEAQVVQQRIVDLVKTAEGWQLNCADGSQIQTATVILAAGAGNKALLEKFDLALQNVRGQVTLVKASAERQHQQQVICYKGYVTPPHDGLQCVGATFQRDDDNTAVRAADDAENIKTLQQQLPGKVWQQDFAVAGQRAAVRSTTRDHLPVVGALQSGLYVIGGLGSRGFTSAPLAAELLTSQLLAEPLPLAQSLLHRLRPERLQRRPLT</sequence>
<dbReference type="PANTHER" id="PTHR13847:SF283">
    <property type="entry name" value="TRNA 5-METHYLAMINOMETHYL-2-THIOURIDINE BIOSYNTHESIS BIFUNCTIONAL PROTEIN MNMC"/>
    <property type="match status" value="1"/>
</dbReference>
<dbReference type="GO" id="GO:0005737">
    <property type="term" value="C:cytoplasm"/>
    <property type="evidence" value="ECO:0007669"/>
    <property type="project" value="UniProtKB-SubCell"/>
</dbReference>
<dbReference type="HAMAP" id="MF_01102">
    <property type="entry name" value="MnmC"/>
    <property type="match status" value="1"/>
</dbReference>
<dbReference type="EMBL" id="FXWH01000001">
    <property type="protein sequence ID" value="SMQ63197.1"/>
    <property type="molecule type" value="Genomic_DNA"/>
</dbReference>